<dbReference type="Pfam" id="PF00266">
    <property type="entry name" value="Aminotran_5"/>
    <property type="match status" value="1"/>
</dbReference>
<organism evidence="3 4">
    <name type="scientific">Pseudoalteromonas holothuriae</name>
    <dbReference type="NCBI Taxonomy" id="2963714"/>
    <lineage>
        <taxon>Bacteria</taxon>
        <taxon>Pseudomonadati</taxon>
        <taxon>Pseudomonadota</taxon>
        <taxon>Gammaproteobacteria</taxon>
        <taxon>Alteromonadales</taxon>
        <taxon>Pseudoalteromonadaceae</taxon>
        <taxon>Pseudoalteromonas</taxon>
    </lineage>
</organism>
<feature type="domain" description="Aminotransferase class V" evidence="2">
    <location>
        <begin position="28"/>
        <end position="422"/>
    </location>
</feature>
<dbReference type="Proteomes" id="UP001152485">
    <property type="component" value="Unassembled WGS sequence"/>
</dbReference>
<evidence type="ECO:0000313" key="4">
    <source>
        <dbReference type="Proteomes" id="UP001152485"/>
    </source>
</evidence>
<dbReference type="EC" id="2.8.1.7" evidence="3"/>
<evidence type="ECO:0000256" key="1">
    <source>
        <dbReference type="ARBA" id="ARBA00022898"/>
    </source>
</evidence>
<dbReference type="PANTHER" id="PTHR43586">
    <property type="entry name" value="CYSTEINE DESULFURASE"/>
    <property type="match status" value="1"/>
</dbReference>
<keyword evidence="1" id="KW-0663">Pyridoxal phosphate</keyword>
<gene>
    <name evidence="3" type="primary">csd_1</name>
    <name evidence="3" type="ORF">PSECIP111951_02138</name>
</gene>
<dbReference type="GO" id="GO:0031071">
    <property type="term" value="F:cysteine desulfurase activity"/>
    <property type="evidence" value="ECO:0007669"/>
    <property type="project" value="UniProtKB-EC"/>
</dbReference>
<dbReference type="EMBL" id="CAMAPD010000009">
    <property type="protein sequence ID" value="CAH9059775.1"/>
    <property type="molecule type" value="Genomic_DNA"/>
</dbReference>
<protein>
    <submittedName>
        <fullName evidence="3">Cysteine desulfurase</fullName>
        <ecNumber evidence="3">2.8.1.7</ecNumber>
    </submittedName>
</protein>
<reference evidence="3 4" key="1">
    <citation type="submission" date="2022-07" db="EMBL/GenBank/DDBJ databases">
        <authorList>
            <person name="Criscuolo A."/>
        </authorList>
    </citation>
    <scope>NUCLEOTIDE SEQUENCE [LARGE SCALE GENOMIC DNA]</scope>
    <source>
        <strain evidence="4">CIP 111951</strain>
    </source>
</reference>
<dbReference type="RefSeq" id="WP_261593316.1">
    <property type="nucleotide sequence ID" value="NZ_CAMAPD010000009.1"/>
</dbReference>
<dbReference type="InterPro" id="IPR015421">
    <property type="entry name" value="PyrdxlP-dep_Trfase_major"/>
</dbReference>
<evidence type="ECO:0000313" key="3">
    <source>
        <dbReference type="EMBL" id="CAH9059775.1"/>
    </source>
</evidence>
<dbReference type="SUPFAM" id="SSF53383">
    <property type="entry name" value="PLP-dependent transferases"/>
    <property type="match status" value="1"/>
</dbReference>
<dbReference type="InterPro" id="IPR015422">
    <property type="entry name" value="PyrdxlP-dep_Trfase_small"/>
</dbReference>
<evidence type="ECO:0000259" key="2">
    <source>
        <dbReference type="Pfam" id="PF00266"/>
    </source>
</evidence>
<name>A0ABN8UQ88_9GAMM</name>
<dbReference type="InterPro" id="IPR000192">
    <property type="entry name" value="Aminotrans_V_dom"/>
</dbReference>
<sequence>MSCNCFKKAFIGTDLMCVNAQGKNLPRTYLDSAASTLALLPAQQATQAFLKYYSNTHSSVHLSAKVSSGVVTWAHQSILSFFGAEQGYSAIFHGNGATSPLNRLAKGLSELRRDKKTVLVSLMEHHSNDLPHRAHGNKVIHINIYDSDGEFQGIDLKKIELLCQQHQQQLNYIAVTAASNVSGHISPIYDIAEIAHKYGAYIVVDGAQLAAHAPIELAQENPQRSIDFFVFSGHKTYAPGSPGVLIGKTQLLSQLKPEFYGGGMVAQVSKFDFTLSEQVFDKEHAGTLNIPGIFMLATTLEFLRQIGMPVIYQKECMLTQYLINTLKQLDDIKVYADSVKTQRIGAVSFNIRGLPHELLALILNDYFAIAVRNDCFCAHPFVRECLVDELWDIEDEDQLPLYQGMVRASIGLYSNKGDIDTLSEALSTIIKQKAYYMAQYKRTKDNHFVHKTFKQDTQSYFNINQTLSSYFNDYLTEVGVVLPTQHEAMV</sequence>
<dbReference type="PANTHER" id="PTHR43586:SF8">
    <property type="entry name" value="CYSTEINE DESULFURASE 1, CHLOROPLASTIC"/>
    <property type="match status" value="1"/>
</dbReference>
<dbReference type="Gene3D" id="3.90.1150.10">
    <property type="entry name" value="Aspartate Aminotransferase, domain 1"/>
    <property type="match status" value="1"/>
</dbReference>
<accession>A0ABN8UQ88</accession>
<dbReference type="InterPro" id="IPR015424">
    <property type="entry name" value="PyrdxlP-dep_Trfase"/>
</dbReference>
<comment type="caution">
    <text evidence="3">The sequence shown here is derived from an EMBL/GenBank/DDBJ whole genome shotgun (WGS) entry which is preliminary data.</text>
</comment>
<keyword evidence="3" id="KW-0808">Transferase</keyword>
<proteinExistence type="predicted"/>
<dbReference type="Gene3D" id="3.40.640.10">
    <property type="entry name" value="Type I PLP-dependent aspartate aminotransferase-like (Major domain)"/>
    <property type="match status" value="1"/>
</dbReference>